<evidence type="ECO:0000313" key="2">
    <source>
        <dbReference type="Proteomes" id="UP000886998"/>
    </source>
</evidence>
<dbReference type="Proteomes" id="UP000886998">
    <property type="component" value="Unassembled WGS sequence"/>
</dbReference>
<protein>
    <submittedName>
        <fullName evidence="1">Uncharacterized protein</fullName>
    </submittedName>
</protein>
<dbReference type="EMBL" id="BMAV01010625">
    <property type="protein sequence ID" value="GFY55876.1"/>
    <property type="molecule type" value="Genomic_DNA"/>
</dbReference>
<keyword evidence="2" id="KW-1185">Reference proteome</keyword>
<comment type="caution">
    <text evidence="1">The sequence shown here is derived from an EMBL/GenBank/DDBJ whole genome shotgun (WGS) entry which is preliminary data.</text>
</comment>
<evidence type="ECO:0000313" key="1">
    <source>
        <dbReference type="EMBL" id="GFY55876.1"/>
    </source>
</evidence>
<gene>
    <name evidence="1" type="ORF">TNIN_482101</name>
</gene>
<name>A0A8X7C3N2_9ARAC</name>
<organism evidence="1 2">
    <name type="scientific">Trichonephila inaurata madagascariensis</name>
    <dbReference type="NCBI Taxonomy" id="2747483"/>
    <lineage>
        <taxon>Eukaryota</taxon>
        <taxon>Metazoa</taxon>
        <taxon>Ecdysozoa</taxon>
        <taxon>Arthropoda</taxon>
        <taxon>Chelicerata</taxon>
        <taxon>Arachnida</taxon>
        <taxon>Araneae</taxon>
        <taxon>Araneomorphae</taxon>
        <taxon>Entelegynae</taxon>
        <taxon>Araneoidea</taxon>
        <taxon>Nephilidae</taxon>
        <taxon>Trichonephila</taxon>
        <taxon>Trichonephila inaurata</taxon>
    </lineage>
</organism>
<accession>A0A8X7C3N2</accession>
<proteinExistence type="predicted"/>
<reference evidence="1" key="1">
    <citation type="submission" date="2020-08" db="EMBL/GenBank/DDBJ databases">
        <title>Multicomponent nature underlies the extraordinary mechanical properties of spider dragline silk.</title>
        <authorList>
            <person name="Kono N."/>
            <person name="Nakamura H."/>
            <person name="Mori M."/>
            <person name="Yoshida Y."/>
            <person name="Ohtoshi R."/>
            <person name="Malay A.D."/>
            <person name="Moran D.A.P."/>
            <person name="Tomita M."/>
            <person name="Numata K."/>
            <person name="Arakawa K."/>
        </authorList>
    </citation>
    <scope>NUCLEOTIDE SEQUENCE</scope>
</reference>
<dbReference type="AlphaFoldDB" id="A0A8X7C3N2"/>
<sequence length="79" mass="9501">MQSKLEEEGKKLDVKNEFTCGSQIGEDERKEKENIEKREKMKEKKKKTECVKKFRRRPNIRVICKVLYVLPSSGHFQWD</sequence>